<evidence type="ECO:0000313" key="7">
    <source>
        <dbReference type="Proteomes" id="UP001150062"/>
    </source>
</evidence>
<proteinExistence type="predicted"/>
<gene>
    <name evidence="6" type="ORF">M0813_23189</name>
</gene>
<evidence type="ECO:0000256" key="1">
    <source>
        <dbReference type="ARBA" id="ARBA00022741"/>
    </source>
</evidence>
<feature type="domain" description="Dynamin-type G" evidence="5">
    <location>
        <begin position="1"/>
        <end position="325"/>
    </location>
</feature>
<reference evidence="6" key="1">
    <citation type="submission" date="2022-08" db="EMBL/GenBank/DDBJ databases">
        <title>Novel sulfate-reducing endosymbionts in the free-living metamonad Anaeramoeba.</title>
        <authorList>
            <person name="Jerlstrom-Hultqvist J."/>
            <person name="Cepicka I."/>
            <person name="Gallot-Lavallee L."/>
            <person name="Salas-Leiva D."/>
            <person name="Curtis B.A."/>
            <person name="Zahonova K."/>
            <person name="Pipaliya S."/>
            <person name="Dacks J."/>
            <person name="Roger A.J."/>
        </authorList>
    </citation>
    <scope>NUCLEOTIDE SEQUENCE</scope>
    <source>
        <strain evidence="6">Schooner1</strain>
    </source>
</reference>
<evidence type="ECO:0000256" key="2">
    <source>
        <dbReference type="ARBA" id="ARBA00023134"/>
    </source>
</evidence>
<sequence length="569" mass="63924">MSSEEEPKNISIEITSEEEEETSCEEESGSEEEESGSGEEESGSSEYETGSGSEESSSEESDSEAGESFTTTEEGEKLIRIVNKLQDAFTKVGMANLDLPQIAVVGCQSSDEYGQFLHKGEKKYYDYKEIEAEIVKDTDRITGKNKGLSPIPINLKLYSPNVVNLTMIDLPSVTKIAVGDQPEDIEKQINDMVLNSINRPNCIILAVTPANKDLANSDSLKLAKQVDPKRQRSVGVLTKLDLMNEGTDAVDILEGRLLDLKFIGVVNRSQKDLQNNKDVKSAQSTEQQFFKNHPKYMHMAHVVGSKYLAKVLNNKLINHIQKCLPKINKNVEMELESAQKQLQKLGVDDDDLQRKQVAFSSLSGFSQEFKNLIDGTSSDVDDINDQSFATRIVGGARIRAHFIFSLPRDVKKLKLEENLADEKIKIYIQNAEGAISRLGVPEKAFHWAIRVGITKLMEPCRQCVLNVEKELIEIITATANKVEQFEMFPMLKERILDIATTLVSSLREPTLDLVTKLVNMELAYINFDHPNLHIRKYTEDKTGELFESWLTKKRGKSKKWQHLVVCTQG</sequence>
<keyword evidence="7" id="KW-1185">Reference proteome</keyword>
<dbReference type="Proteomes" id="UP001150062">
    <property type="component" value="Unassembled WGS sequence"/>
</dbReference>
<keyword evidence="3" id="KW-0175">Coiled coil</keyword>
<dbReference type="EMBL" id="JAOAOG010000193">
    <property type="protein sequence ID" value="KAJ6241402.1"/>
    <property type="molecule type" value="Genomic_DNA"/>
</dbReference>
<dbReference type="Gene3D" id="3.40.50.300">
    <property type="entry name" value="P-loop containing nucleotide triphosphate hydrolases"/>
    <property type="match status" value="2"/>
</dbReference>
<dbReference type="PANTHER" id="PTHR11566">
    <property type="entry name" value="DYNAMIN"/>
    <property type="match status" value="1"/>
</dbReference>
<evidence type="ECO:0000256" key="3">
    <source>
        <dbReference type="SAM" id="Coils"/>
    </source>
</evidence>
<dbReference type="PANTHER" id="PTHR11566:SF21">
    <property type="entry name" value="DYNAMIN RELATED PROTEIN 1, ISOFORM A"/>
    <property type="match status" value="1"/>
</dbReference>
<dbReference type="InterPro" id="IPR027417">
    <property type="entry name" value="P-loop_NTPase"/>
</dbReference>
<comment type="caution">
    <text evidence="6">The sequence shown here is derived from an EMBL/GenBank/DDBJ whole genome shotgun (WGS) entry which is preliminary data.</text>
</comment>
<accession>A0ABQ8Y9A8</accession>
<organism evidence="6 7">
    <name type="scientific">Anaeramoeba flamelloides</name>
    <dbReference type="NCBI Taxonomy" id="1746091"/>
    <lineage>
        <taxon>Eukaryota</taxon>
        <taxon>Metamonada</taxon>
        <taxon>Anaeramoebidae</taxon>
        <taxon>Anaeramoeba</taxon>
    </lineage>
</organism>
<name>A0ABQ8Y9A8_9EUKA</name>
<keyword evidence="1" id="KW-0547">Nucleotide-binding</keyword>
<feature type="compositionally biased region" description="Acidic residues" evidence="4">
    <location>
        <begin position="56"/>
        <end position="65"/>
    </location>
</feature>
<evidence type="ECO:0000313" key="6">
    <source>
        <dbReference type="EMBL" id="KAJ6241402.1"/>
    </source>
</evidence>
<dbReference type="InterPro" id="IPR000375">
    <property type="entry name" value="Dynamin_stalk"/>
</dbReference>
<evidence type="ECO:0000256" key="4">
    <source>
        <dbReference type="SAM" id="MobiDB-lite"/>
    </source>
</evidence>
<dbReference type="SMART" id="SM00053">
    <property type="entry name" value="DYNc"/>
    <property type="match status" value="1"/>
</dbReference>
<feature type="compositionally biased region" description="Acidic residues" evidence="4">
    <location>
        <begin position="15"/>
        <end position="43"/>
    </location>
</feature>
<dbReference type="InterPro" id="IPR022812">
    <property type="entry name" value="Dynamin"/>
</dbReference>
<dbReference type="CDD" id="cd08771">
    <property type="entry name" value="DLP_1"/>
    <property type="match status" value="1"/>
</dbReference>
<dbReference type="InterPro" id="IPR045063">
    <property type="entry name" value="Dynamin_N"/>
</dbReference>
<dbReference type="Pfam" id="PF01031">
    <property type="entry name" value="Dynamin_M"/>
    <property type="match status" value="1"/>
</dbReference>
<protein>
    <submittedName>
        <fullName evidence="6">Vacuolar protein sorting-associated protein</fullName>
    </submittedName>
</protein>
<feature type="compositionally biased region" description="Low complexity" evidence="4">
    <location>
        <begin position="44"/>
        <end position="55"/>
    </location>
</feature>
<dbReference type="Pfam" id="PF00350">
    <property type="entry name" value="Dynamin_N"/>
    <property type="match status" value="1"/>
</dbReference>
<evidence type="ECO:0000259" key="5">
    <source>
        <dbReference type="PROSITE" id="PS51718"/>
    </source>
</evidence>
<dbReference type="SUPFAM" id="SSF52540">
    <property type="entry name" value="P-loop containing nucleoside triphosphate hydrolases"/>
    <property type="match status" value="1"/>
</dbReference>
<dbReference type="PROSITE" id="PS51718">
    <property type="entry name" value="G_DYNAMIN_2"/>
    <property type="match status" value="1"/>
</dbReference>
<dbReference type="InterPro" id="IPR001401">
    <property type="entry name" value="Dynamin_GTPase"/>
</dbReference>
<feature type="region of interest" description="Disordered" evidence="4">
    <location>
        <begin position="1"/>
        <end position="73"/>
    </location>
</feature>
<dbReference type="InterPro" id="IPR030381">
    <property type="entry name" value="G_DYNAMIN_dom"/>
</dbReference>
<dbReference type="Gene3D" id="1.20.120.1240">
    <property type="entry name" value="Dynamin, middle domain"/>
    <property type="match status" value="1"/>
</dbReference>
<keyword evidence="2" id="KW-0342">GTP-binding</keyword>
<feature type="coiled-coil region" evidence="3">
    <location>
        <begin position="328"/>
        <end position="355"/>
    </location>
</feature>